<dbReference type="EMBL" id="SLWL01000030">
    <property type="protein sequence ID" value="TCO07607.1"/>
    <property type="molecule type" value="Genomic_DNA"/>
</dbReference>
<dbReference type="RefSeq" id="WP_207906449.1">
    <property type="nucleotide sequence ID" value="NZ_JBHUNN010000003.1"/>
</dbReference>
<accession>A0A4R2GHC5</accession>
<evidence type="ECO:0000313" key="1">
    <source>
        <dbReference type="EMBL" id="TCO07607.1"/>
    </source>
</evidence>
<evidence type="ECO:0000313" key="2">
    <source>
        <dbReference type="Proteomes" id="UP000294881"/>
    </source>
</evidence>
<dbReference type="InterPro" id="IPR036390">
    <property type="entry name" value="WH_DNA-bd_sf"/>
</dbReference>
<gene>
    <name evidence="1" type="ORF">EV666_13018</name>
</gene>
<organism evidence="1 2">
    <name type="scientific">Camelimonas lactis</name>
    <dbReference type="NCBI Taxonomy" id="659006"/>
    <lineage>
        <taxon>Bacteria</taxon>
        <taxon>Pseudomonadati</taxon>
        <taxon>Pseudomonadota</taxon>
        <taxon>Alphaproteobacteria</taxon>
        <taxon>Hyphomicrobiales</taxon>
        <taxon>Chelatococcaceae</taxon>
        <taxon>Camelimonas</taxon>
    </lineage>
</organism>
<dbReference type="Proteomes" id="UP000294881">
    <property type="component" value="Unassembled WGS sequence"/>
</dbReference>
<dbReference type="Gene3D" id="1.10.10.10">
    <property type="entry name" value="Winged helix-like DNA-binding domain superfamily/Winged helix DNA-binding domain"/>
    <property type="match status" value="1"/>
</dbReference>
<dbReference type="InterPro" id="IPR036388">
    <property type="entry name" value="WH-like_DNA-bd_sf"/>
</dbReference>
<dbReference type="SUPFAM" id="SSF46785">
    <property type="entry name" value="Winged helix' DNA-binding domain"/>
    <property type="match status" value="1"/>
</dbReference>
<protein>
    <submittedName>
        <fullName evidence="1">Replication initiator protein</fullName>
    </submittedName>
</protein>
<keyword evidence="2" id="KW-1185">Reference proteome</keyword>
<reference evidence="1 2" key="1">
    <citation type="submission" date="2019-03" db="EMBL/GenBank/DDBJ databases">
        <title>Genomic Encyclopedia of Type Strains, Phase IV (KMG-IV): sequencing the most valuable type-strain genomes for metagenomic binning, comparative biology and taxonomic classification.</title>
        <authorList>
            <person name="Goeker M."/>
        </authorList>
    </citation>
    <scope>NUCLEOTIDE SEQUENCE [LARGE SCALE GENOMIC DNA]</scope>
    <source>
        <strain evidence="1 2">DSM 22958</strain>
    </source>
</reference>
<dbReference type="AlphaFoldDB" id="A0A4R2GHC5"/>
<name>A0A4R2GHC5_9HYPH</name>
<proteinExistence type="predicted"/>
<sequence length="402" mass="44381">MPYALIGNVLGQMGNVLGRSGNILGRMGNVLGQCCSLTGNMELFTFVAMGKTTQVAADRAFDQTKTVLPAEVARGVYMQNPPSLRALKLMHLMIGTAAGRMADDVRHDVRLSDIRRIDGMANHDRSSLVPLFQELRAAVLTYDDPTAMRVVVGGLLDEARIDYRHELSGDLLVSWYFGRTFREMADKSNHWAIIDRQTVFHLSSKYAVLMFQHLASLAGMGRLSSKTFTIPELRALLGVTSGKMERFSNLMQRAIAPAVAEINQISRLHLDVTTNKVGRTVASVTIKWRVNADRKEARAELERHSAGRKARRDGTVEHVEVTPQIAAKAAGKSAKPAAFPAEGGITFNDHWAAIARENAPGWDVDVVADRFRQWWLGKGRKLDARDVATAFSGFCKSLGKHR</sequence>
<comment type="caution">
    <text evidence="1">The sequence shown here is derived from an EMBL/GenBank/DDBJ whole genome shotgun (WGS) entry which is preliminary data.</text>
</comment>
<dbReference type="Pfam" id="PF21205">
    <property type="entry name" value="Rep3_C"/>
    <property type="match status" value="1"/>
</dbReference>